<keyword evidence="1" id="KW-1133">Transmembrane helix</keyword>
<reference evidence="2 3" key="1">
    <citation type="submission" date="2021-02" db="EMBL/GenBank/DDBJ databases">
        <title>Porcisia hertigi Genome sequencing and assembly.</title>
        <authorList>
            <person name="Almutairi H."/>
            <person name="Gatherer D."/>
        </authorList>
    </citation>
    <scope>NUCLEOTIDE SEQUENCE [LARGE SCALE GENOMIC DNA]</scope>
    <source>
        <strain evidence="2 3">C119</strain>
    </source>
</reference>
<dbReference type="Proteomes" id="UP000674318">
    <property type="component" value="Unassembled WGS sequence"/>
</dbReference>
<accession>A0A836IXQ9</accession>
<organism evidence="2 3">
    <name type="scientific">Porcisia hertigi</name>
    <dbReference type="NCBI Taxonomy" id="2761500"/>
    <lineage>
        <taxon>Eukaryota</taxon>
        <taxon>Discoba</taxon>
        <taxon>Euglenozoa</taxon>
        <taxon>Kinetoplastea</taxon>
        <taxon>Metakinetoplastina</taxon>
        <taxon>Trypanosomatida</taxon>
        <taxon>Trypanosomatidae</taxon>
        <taxon>Leishmaniinae</taxon>
        <taxon>Porcisia</taxon>
    </lineage>
</organism>
<gene>
    <name evidence="2" type="ORF">JKF63_05819</name>
</gene>
<dbReference type="AlphaFoldDB" id="A0A836IXQ9"/>
<dbReference type="RefSeq" id="XP_067757799.1">
    <property type="nucleotide sequence ID" value="XM_067901773.1"/>
</dbReference>
<name>A0A836IXQ9_9TRYP</name>
<evidence type="ECO:0000313" key="3">
    <source>
        <dbReference type="Proteomes" id="UP000674318"/>
    </source>
</evidence>
<keyword evidence="3" id="KW-1185">Reference proteome</keyword>
<dbReference type="GeneID" id="94291850"/>
<dbReference type="OrthoDB" id="272125at2759"/>
<feature type="transmembrane region" description="Helical" evidence="1">
    <location>
        <begin position="69"/>
        <end position="89"/>
    </location>
</feature>
<dbReference type="KEGG" id="phet:94291850"/>
<evidence type="ECO:0000313" key="2">
    <source>
        <dbReference type="EMBL" id="KAG5507073.1"/>
    </source>
</evidence>
<proteinExistence type="predicted"/>
<protein>
    <submittedName>
        <fullName evidence="2">Uncharacterized protein</fullName>
    </submittedName>
</protein>
<dbReference type="EMBL" id="JAFJZO010000019">
    <property type="protein sequence ID" value="KAG5507073.1"/>
    <property type="molecule type" value="Genomic_DNA"/>
</dbReference>
<evidence type="ECO:0000256" key="1">
    <source>
        <dbReference type="SAM" id="Phobius"/>
    </source>
</evidence>
<comment type="caution">
    <text evidence="2">The sequence shown here is derived from an EMBL/GenBank/DDBJ whole genome shotgun (WGS) entry which is preliminary data.</text>
</comment>
<keyword evidence="1" id="KW-0812">Transmembrane</keyword>
<sequence>MHQRMDACGGAFDTYEQLREANAEKLQTLLKRTAHRTSVAAHSARSAMKSASLTGDYLDFKDPEFGGKWVNLGLGLLVAGALFLFYVLWFTDWIK</sequence>
<keyword evidence="1" id="KW-0472">Membrane</keyword>